<reference evidence="1" key="1">
    <citation type="submission" date="2019-03" db="EMBL/GenBank/DDBJ databases">
        <title>WGS assembly of Setaria viridis.</title>
        <authorList>
            <person name="Huang P."/>
            <person name="Jenkins J."/>
            <person name="Grimwood J."/>
            <person name="Barry K."/>
            <person name="Healey A."/>
            <person name="Mamidi S."/>
            <person name="Sreedasyam A."/>
            <person name="Shu S."/>
            <person name="Feldman M."/>
            <person name="Wu J."/>
            <person name="Yu Y."/>
            <person name="Chen C."/>
            <person name="Johnson J."/>
            <person name="Rokhsar D."/>
            <person name="Baxter I."/>
            <person name="Schmutz J."/>
            <person name="Brutnell T."/>
            <person name="Kellogg E."/>
        </authorList>
    </citation>
    <scope>NUCLEOTIDE SEQUENCE [LARGE SCALE GENOMIC DNA]</scope>
</reference>
<dbReference type="EMBL" id="CM016553">
    <property type="protein sequence ID" value="TKW34794.1"/>
    <property type="molecule type" value="Genomic_DNA"/>
</dbReference>
<accession>A0A4U6W051</accession>
<gene>
    <name evidence="1" type="ORF">SEVIR_2G329266v2</name>
</gene>
<sequence>MALVWPTVARSVRCCPLLVAACVWLLPECD</sequence>
<proteinExistence type="predicted"/>
<protein>
    <submittedName>
        <fullName evidence="1">Uncharacterized protein</fullName>
    </submittedName>
</protein>
<dbReference type="Proteomes" id="UP000298652">
    <property type="component" value="Chromosome 2"/>
</dbReference>
<dbReference type="Gramene" id="TKW34794">
    <property type="protein sequence ID" value="TKW34794"/>
    <property type="gene ID" value="SEVIR_2G329266v2"/>
</dbReference>
<evidence type="ECO:0000313" key="2">
    <source>
        <dbReference type="Proteomes" id="UP000298652"/>
    </source>
</evidence>
<keyword evidence="2" id="KW-1185">Reference proteome</keyword>
<name>A0A4U6W051_SETVI</name>
<evidence type="ECO:0000313" key="1">
    <source>
        <dbReference type="EMBL" id="TKW34794.1"/>
    </source>
</evidence>
<dbReference type="AlphaFoldDB" id="A0A4U6W051"/>
<organism evidence="1 2">
    <name type="scientific">Setaria viridis</name>
    <name type="common">Green bristlegrass</name>
    <name type="synonym">Setaria italica subsp. viridis</name>
    <dbReference type="NCBI Taxonomy" id="4556"/>
    <lineage>
        <taxon>Eukaryota</taxon>
        <taxon>Viridiplantae</taxon>
        <taxon>Streptophyta</taxon>
        <taxon>Embryophyta</taxon>
        <taxon>Tracheophyta</taxon>
        <taxon>Spermatophyta</taxon>
        <taxon>Magnoliopsida</taxon>
        <taxon>Liliopsida</taxon>
        <taxon>Poales</taxon>
        <taxon>Poaceae</taxon>
        <taxon>PACMAD clade</taxon>
        <taxon>Panicoideae</taxon>
        <taxon>Panicodae</taxon>
        <taxon>Paniceae</taxon>
        <taxon>Cenchrinae</taxon>
        <taxon>Setaria</taxon>
    </lineage>
</organism>